<dbReference type="OrthoDB" id="420154at2759"/>
<organism evidence="1 2">
    <name type="scientific">Paramecium tetraurelia</name>
    <dbReference type="NCBI Taxonomy" id="5888"/>
    <lineage>
        <taxon>Eukaryota</taxon>
        <taxon>Sar</taxon>
        <taxon>Alveolata</taxon>
        <taxon>Ciliophora</taxon>
        <taxon>Intramacronucleata</taxon>
        <taxon>Oligohymenophorea</taxon>
        <taxon>Peniculida</taxon>
        <taxon>Parameciidae</taxon>
        <taxon>Paramecium</taxon>
    </lineage>
</organism>
<dbReference type="EMBL" id="CT868330">
    <property type="protein sequence ID" value="CAK79316.1"/>
    <property type="molecule type" value="Genomic_DNA"/>
</dbReference>
<protein>
    <submittedName>
        <fullName evidence="1">Uncharacterized protein</fullName>
    </submittedName>
</protein>
<accession>A0D8E9</accession>
<dbReference type="KEGG" id="ptm:GSPATT00014262001"/>
<gene>
    <name evidence="1" type="ORF">GSPATT00014262001</name>
</gene>
<keyword evidence="2" id="KW-1185">Reference proteome</keyword>
<evidence type="ECO:0000313" key="2">
    <source>
        <dbReference type="Proteomes" id="UP000000600"/>
    </source>
</evidence>
<dbReference type="RefSeq" id="XP_001446713.1">
    <property type="nucleotide sequence ID" value="XM_001446676.1"/>
</dbReference>
<dbReference type="HOGENOM" id="CLU_2351171_0_0_1"/>
<dbReference type="GeneID" id="5032497"/>
<sequence length="97" mass="11374">MDLIIFLGKSISINQYLSHELEEYERYGKKFLRLKQEKDFTHDQFAKVGHSVVVSETTFIQRYKVDDMDQLMLCDCPGFADTRGDIYDLTTLSQKLN</sequence>
<evidence type="ECO:0000313" key="1">
    <source>
        <dbReference type="EMBL" id="CAK79316.1"/>
    </source>
</evidence>
<name>A0D8E9_PARTE</name>
<dbReference type="AlphaFoldDB" id="A0D8E9"/>
<dbReference type="Proteomes" id="UP000000600">
    <property type="component" value="Unassembled WGS sequence"/>
</dbReference>
<reference evidence="1 2" key="1">
    <citation type="journal article" date="2006" name="Nature">
        <title>Global trends of whole-genome duplications revealed by the ciliate Paramecium tetraurelia.</title>
        <authorList>
            <consortium name="Genoscope"/>
            <person name="Aury J.-M."/>
            <person name="Jaillon O."/>
            <person name="Duret L."/>
            <person name="Noel B."/>
            <person name="Jubin C."/>
            <person name="Porcel B.M."/>
            <person name="Segurens B."/>
            <person name="Daubin V."/>
            <person name="Anthouard V."/>
            <person name="Aiach N."/>
            <person name="Arnaiz O."/>
            <person name="Billaut A."/>
            <person name="Beisson J."/>
            <person name="Blanc I."/>
            <person name="Bouhouche K."/>
            <person name="Camara F."/>
            <person name="Duharcourt S."/>
            <person name="Guigo R."/>
            <person name="Gogendeau D."/>
            <person name="Katinka M."/>
            <person name="Keller A.-M."/>
            <person name="Kissmehl R."/>
            <person name="Klotz C."/>
            <person name="Koll F."/>
            <person name="Le Moue A."/>
            <person name="Lepere C."/>
            <person name="Malinsky S."/>
            <person name="Nowacki M."/>
            <person name="Nowak J.K."/>
            <person name="Plattner H."/>
            <person name="Poulain J."/>
            <person name="Ruiz F."/>
            <person name="Serrano V."/>
            <person name="Zagulski M."/>
            <person name="Dessen P."/>
            <person name="Betermier M."/>
            <person name="Weissenbach J."/>
            <person name="Scarpelli C."/>
            <person name="Schachter V."/>
            <person name="Sperling L."/>
            <person name="Meyer E."/>
            <person name="Cohen J."/>
            <person name="Wincker P."/>
        </authorList>
    </citation>
    <scope>NUCLEOTIDE SEQUENCE [LARGE SCALE GENOMIC DNA]</scope>
    <source>
        <strain evidence="1 2">Stock d4-2</strain>
    </source>
</reference>
<proteinExistence type="predicted"/>
<dbReference type="InParanoid" id="A0D8E9"/>